<evidence type="ECO:0000313" key="3">
    <source>
        <dbReference type="EMBL" id="POM24279.1"/>
    </source>
</evidence>
<dbReference type="InterPro" id="IPR002765">
    <property type="entry name" value="UPF0145_YbjQ-like"/>
</dbReference>
<dbReference type="Proteomes" id="UP000242367">
    <property type="component" value="Unassembled WGS sequence"/>
</dbReference>
<dbReference type="InterPro" id="IPR035439">
    <property type="entry name" value="UPF0145_dom_sf"/>
</dbReference>
<name>A0A2P4UGZ1_9ACTN</name>
<proteinExistence type="inferred from homology"/>
<dbReference type="PANTHER" id="PTHR34068">
    <property type="entry name" value="UPF0145 PROTEIN YBJQ"/>
    <property type="match status" value="1"/>
</dbReference>
<protein>
    <recommendedName>
        <fullName evidence="5">Heavy metal-binding domain-containing protein</fullName>
    </recommendedName>
</protein>
<feature type="compositionally biased region" description="Low complexity" evidence="2">
    <location>
        <begin position="118"/>
        <end position="133"/>
    </location>
</feature>
<comment type="similarity">
    <text evidence="1">Belongs to the UPF0145 family.</text>
</comment>
<comment type="caution">
    <text evidence="3">The sequence shown here is derived from an EMBL/GenBank/DDBJ whole genome shotgun (WGS) entry which is preliminary data.</text>
</comment>
<dbReference type="SUPFAM" id="SSF117782">
    <property type="entry name" value="YbjQ-like"/>
    <property type="match status" value="1"/>
</dbReference>
<evidence type="ECO:0000256" key="2">
    <source>
        <dbReference type="SAM" id="MobiDB-lite"/>
    </source>
</evidence>
<feature type="region of interest" description="Disordered" evidence="2">
    <location>
        <begin position="118"/>
        <end position="168"/>
    </location>
</feature>
<dbReference type="EMBL" id="MTBP01000002">
    <property type="protein sequence ID" value="POM24279.1"/>
    <property type="molecule type" value="Genomic_DNA"/>
</dbReference>
<evidence type="ECO:0000256" key="1">
    <source>
        <dbReference type="ARBA" id="ARBA00010751"/>
    </source>
</evidence>
<reference evidence="3 4" key="1">
    <citation type="journal article" date="2017" name="Chemistry">
        <title>Isolation, Biosynthesis and Chemical Modifications of Rubterolones A-F: Rare Tropolone Alkaloids from Actinomadura sp. 5-2.</title>
        <authorList>
            <person name="Guo H."/>
            <person name="Benndorf R."/>
            <person name="Leichnitz D."/>
            <person name="Klassen J.L."/>
            <person name="Vollmers J."/>
            <person name="Gorls H."/>
            <person name="Steinacker M."/>
            <person name="Weigel C."/>
            <person name="Dahse H.M."/>
            <person name="Kaster A.K."/>
            <person name="de Beer Z.W."/>
            <person name="Poulsen M."/>
            <person name="Beemelmanns C."/>
        </authorList>
    </citation>
    <scope>NUCLEOTIDE SEQUENCE [LARGE SCALE GENOMIC DNA]</scope>
    <source>
        <strain evidence="3 4">5-2</strain>
    </source>
</reference>
<dbReference type="Gene3D" id="3.30.110.70">
    <property type="entry name" value="Hypothetical protein apc22750. Chain B"/>
    <property type="match status" value="1"/>
</dbReference>
<evidence type="ECO:0008006" key="5">
    <source>
        <dbReference type="Google" id="ProtNLM"/>
    </source>
</evidence>
<keyword evidence="4" id="KW-1185">Reference proteome</keyword>
<feature type="compositionally biased region" description="Polar residues" evidence="2">
    <location>
        <begin position="134"/>
        <end position="146"/>
    </location>
</feature>
<gene>
    <name evidence="3" type="ORF">BTM25_29080</name>
</gene>
<feature type="region of interest" description="Disordered" evidence="2">
    <location>
        <begin position="40"/>
        <end position="62"/>
    </location>
</feature>
<dbReference type="AlphaFoldDB" id="A0A2P4UGZ1"/>
<accession>A0A2P4UGZ1</accession>
<dbReference type="PANTHER" id="PTHR34068:SF2">
    <property type="entry name" value="UPF0145 PROTEIN SCO3412"/>
    <property type="match status" value="1"/>
</dbReference>
<evidence type="ECO:0000313" key="4">
    <source>
        <dbReference type="Proteomes" id="UP000242367"/>
    </source>
</evidence>
<organism evidence="3 4">
    <name type="scientific">Actinomadura rubteroloni</name>
    <dbReference type="NCBI Taxonomy" id="1926885"/>
    <lineage>
        <taxon>Bacteria</taxon>
        <taxon>Bacillati</taxon>
        <taxon>Actinomycetota</taxon>
        <taxon>Actinomycetes</taxon>
        <taxon>Streptosporangiales</taxon>
        <taxon>Thermomonosporaceae</taxon>
        <taxon>Actinomadura</taxon>
    </lineage>
</organism>
<dbReference type="Pfam" id="PF01906">
    <property type="entry name" value="YbjQ_1"/>
    <property type="match status" value="1"/>
</dbReference>
<sequence>MAMRSGRDYRGRMLIVTTDGLAGYVIRNVLGEALGTSVHVDHGPGAPTPPPGSPSSATFRVAGEGLGGTRRAAVERLAEDAHRKGANAVVGMCFETVPLSGGGHEVCAYGTAVWAEPQHGAPPAQQQPPQHQQNYSHHSQNVQYTEPQPGGPPMAARNLTIGLHDQPR</sequence>